<keyword evidence="10 11" id="KW-0998">Cell outer membrane</keyword>
<dbReference type="InterPro" id="IPR036942">
    <property type="entry name" value="Beta-barrel_TonB_sf"/>
</dbReference>
<dbReference type="InterPro" id="IPR010917">
    <property type="entry name" value="TonB_rcpt_CS"/>
</dbReference>
<evidence type="ECO:0000256" key="9">
    <source>
        <dbReference type="ARBA" id="ARBA00023170"/>
    </source>
</evidence>
<evidence type="ECO:0000256" key="14">
    <source>
        <dbReference type="SAM" id="SignalP"/>
    </source>
</evidence>
<keyword evidence="8 11" id="KW-0472">Membrane</keyword>
<evidence type="ECO:0000313" key="17">
    <source>
        <dbReference type="EMBL" id="MDO6422081.1"/>
    </source>
</evidence>
<evidence type="ECO:0000256" key="8">
    <source>
        <dbReference type="ARBA" id="ARBA00023136"/>
    </source>
</evidence>
<keyword evidence="9 17" id="KW-0675">Receptor</keyword>
<evidence type="ECO:0000313" key="18">
    <source>
        <dbReference type="Proteomes" id="UP001169760"/>
    </source>
</evidence>
<dbReference type="PANTHER" id="PTHR30069:SF29">
    <property type="entry name" value="HEMOGLOBIN AND HEMOGLOBIN-HAPTOGLOBIN-BINDING PROTEIN 1-RELATED"/>
    <property type="match status" value="1"/>
</dbReference>
<evidence type="ECO:0000256" key="3">
    <source>
        <dbReference type="ARBA" id="ARBA00022448"/>
    </source>
</evidence>
<feature type="domain" description="TonB-dependent receptor plug" evidence="16">
    <location>
        <begin position="58"/>
        <end position="167"/>
    </location>
</feature>
<evidence type="ECO:0000256" key="4">
    <source>
        <dbReference type="ARBA" id="ARBA00022452"/>
    </source>
</evidence>
<feature type="domain" description="TonB-dependent receptor-like beta-barrel" evidence="15">
    <location>
        <begin position="243"/>
        <end position="646"/>
    </location>
</feature>
<feature type="signal peptide" evidence="14">
    <location>
        <begin position="1"/>
        <end position="28"/>
    </location>
</feature>
<evidence type="ECO:0000256" key="11">
    <source>
        <dbReference type="PROSITE-ProRule" id="PRU01360"/>
    </source>
</evidence>
<organism evidence="17 18">
    <name type="scientific">Saccharophagus degradans</name>
    <dbReference type="NCBI Taxonomy" id="86304"/>
    <lineage>
        <taxon>Bacteria</taxon>
        <taxon>Pseudomonadati</taxon>
        <taxon>Pseudomonadota</taxon>
        <taxon>Gammaproteobacteria</taxon>
        <taxon>Cellvibrionales</taxon>
        <taxon>Cellvibrionaceae</taxon>
        <taxon>Saccharophagus</taxon>
    </lineage>
</organism>
<dbReference type="PANTHER" id="PTHR30069">
    <property type="entry name" value="TONB-DEPENDENT OUTER MEMBRANE RECEPTOR"/>
    <property type="match status" value="1"/>
</dbReference>
<dbReference type="GO" id="GO:0009279">
    <property type="term" value="C:cell outer membrane"/>
    <property type="evidence" value="ECO:0007669"/>
    <property type="project" value="UniProtKB-SubCell"/>
</dbReference>
<dbReference type="InterPro" id="IPR012910">
    <property type="entry name" value="Plug_dom"/>
</dbReference>
<keyword evidence="7 13" id="KW-0798">TonB box</keyword>
<dbReference type="Pfam" id="PF07715">
    <property type="entry name" value="Plug"/>
    <property type="match status" value="1"/>
</dbReference>
<evidence type="ECO:0000256" key="7">
    <source>
        <dbReference type="ARBA" id="ARBA00023077"/>
    </source>
</evidence>
<dbReference type="AlphaFoldDB" id="A0AAW7X634"/>
<proteinExistence type="inferred from homology"/>
<sequence>MSIGYSKKHILKQLLAAVSLGVAATVSAQDDHALFGMSLEELLNVPVKSATLTELDILSAPSSISLFHHQQFELMGVDYLHELINFVPGFQAFRQGDGPNEYYISARGRRTGSSNREILVLVDGQRQNRDLDGALAVPVILLAGVEKIEFIRGPGSALYGSNAFMGVIDITTKKGVNRIESSVSAGDAGTKIVHAQASYAVANWTLDAQLTGLIDEGQRYDVADTFTGLPTTITDPHSGTSLRLSASSNNTSVTFVSERRRSKNFYIPDTTAEGTSRTSNPVDALSLSHRWLAAQDLTVNFSGSYTQLAYEARFFIAPEGALAAVSSPSGTDPFIIQLEQPQQNLVGAVQGDWQWQPDISFQGGVEWRKGHYGDLRVRNNYDLTALANGDYPIAFYGDEERYSYVYHAFDQSMLAGYLQAQAKLNDDWALTVGGRYDRYSSSGSAYSPRLALVRTLTANQSLKLLYGEAFRAPTINELAAENNIYVTGNPQLDSERVSTLELVWVGAWERRQLSVSMFQNQFKGGIYQRVMGNNRIFANSQNEERASGAELGYFEQLSDYWQLRASASRVFTPLDEGFRLADTTGSITVNYQKSKWNLNVGWVFTGEREQVVPSGDRLTLDSYQWLTAKVRYQWAKNRDLWLQVKNAADANYHTPAQSESLEYGLPNRGRELSLGLSLGF</sequence>
<evidence type="ECO:0000256" key="10">
    <source>
        <dbReference type="ARBA" id="ARBA00023237"/>
    </source>
</evidence>
<evidence type="ECO:0000256" key="2">
    <source>
        <dbReference type="ARBA" id="ARBA00008143"/>
    </source>
</evidence>
<feature type="short sequence motif" description="TonB C-terminal box" evidence="12">
    <location>
        <begin position="663"/>
        <end position="680"/>
    </location>
</feature>
<evidence type="ECO:0000256" key="12">
    <source>
        <dbReference type="PROSITE-ProRule" id="PRU10144"/>
    </source>
</evidence>
<keyword evidence="4 11" id="KW-1134">Transmembrane beta strand</keyword>
<dbReference type="GO" id="GO:0015344">
    <property type="term" value="F:siderophore uptake transmembrane transporter activity"/>
    <property type="evidence" value="ECO:0007669"/>
    <property type="project" value="TreeGrafter"/>
</dbReference>
<dbReference type="SUPFAM" id="SSF56935">
    <property type="entry name" value="Porins"/>
    <property type="match status" value="1"/>
</dbReference>
<dbReference type="Gene3D" id="2.40.170.20">
    <property type="entry name" value="TonB-dependent receptor, beta-barrel domain"/>
    <property type="match status" value="1"/>
</dbReference>
<keyword evidence="3 11" id="KW-0813">Transport</keyword>
<accession>A0AAW7X634</accession>
<keyword evidence="6 14" id="KW-0732">Signal</keyword>
<comment type="similarity">
    <text evidence="2">Belongs to the TonB-dependent receptor family. Hemoglobin/haptoglobin binding protein subfamily.</text>
</comment>
<dbReference type="InterPro" id="IPR000531">
    <property type="entry name" value="Beta-barrel_TonB"/>
</dbReference>
<feature type="chain" id="PRO_5043936459" evidence="14">
    <location>
        <begin position="29"/>
        <end position="680"/>
    </location>
</feature>
<dbReference type="Pfam" id="PF00593">
    <property type="entry name" value="TonB_dep_Rec_b-barrel"/>
    <property type="match status" value="1"/>
</dbReference>
<evidence type="ECO:0000256" key="1">
    <source>
        <dbReference type="ARBA" id="ARBA00004571"/>
    </source>
</evidence>
<evidence type="ECO:0000256" key="13">
    <source>
        <dbReference type="RuleBase" id="RU003357"/>
    </source>
</evidence>
<protein>
    <submittedName>
        <fullName evidence="17">TonB-dependent receptor</fullName>
    </submittedName>
</protein>
<dbReference type="Proteomes" id="UP001169760">
    <property type="component" value="Unassembled WGS sequence"/>
</dbReference>
<evidence type="ECO:0000256" key="6">
    <source>
        <dbReference type="ARBA" id="ARBA00022729"/>
    </source>
</evidence>
<dbReference type="InterPro" id="IPR037066">
    <property type="entry name" value="Plug_dom_sf"/>
</dbReference>
<dbReference type="Gene3D" id="2.170.130.10">
    <property type="entry name" value="TonB-dependent receptor, plug domain"/>
    <property type="match status" value="1"/>
</dbReference>
<dbReference type="PROSITE" id="PS52016">
    <property type="entry name" value="TONB_DEPENDENT_REC_3"/>
    <property type="match status" value="1"/>
</dbReference>
<dbReference type="EMBL" id="JAUOPB010000004">
    <property type="protein sequence ID" value="MDO6422081.1"/>
    <property type="molecule type" value="Genomic_DNA"/>
</dbReference>
<reference evidence="17" key="1">
    <citation type="submission" date="2023-07" db="EMBL/GenBank/DDBJ databases">
        <title>Genome content predicts the carbon catabolic preferences of heterotrophic bacteria.</title>
        <authorList>
            <person name="Gralka M."/>
        </authorList>
    </citation>
    <scope>NUCLEOTIDE SEQUENCE</scope>
    <source>
        <strain evidence="17">I3M17_2</strain>
    </source>
</reference>
<evidence type="ECO:0000259" key="16">
    <source>
        <dbReference type="Pfam" id="PF07715"/>
    </source>
</evidence>
<dbReference type="PROSITE" id="PS01156">
    <property type="entry name" value="TONB_DEPENDENT_REC_2"/>
    <property type="match status" value="1"/>
</dbReference>
<name>A0AAW7X634_9GAMM</name>
<gene>
    <name evidence="17" type="ORF">Q4521_06325</name>
</gene>
<comment type="caution">
    <text evidence="17">The sequence shown here is derived from an EMBL/GenBank/DDBJ whole genome shotgun (WGS) entry which is preliminary data.</text>
</comment>
<dbReference type="RefSeq" id="WP_303491897.1">
    <property type="nucleotide sequence ID" value="NZ_JAUOPB010000004.1"/>
</dbReference>
<keyword evidence="5 11" id="KW-0812">Transmembrane</keyword>
<dbReference type="GO" id="GO:0044718">
    <property type="term" value="P:siderophore transmembrane transport"/>
    <property type="evidence" value="ECO:0007669"/>
    <property type="project" value="TreeGrafter"/>
</dbReference>
<comment type="subcellular location">
    <subcellularLocation>
        <location evidence="1 11">Cell outer membrane</location>
        <topology evidence="1 11">Multi-pass membrane protein</topology>
    </subcellularLocation>
</comment>
<dbReference type="InterPro" id="IPR039426">
    <property type="entry name" value="TonB-dep_rcpt-like"/>
</dbReference>
<evidence type="ECO:0000256" key="5">
    <source>
        <dbReference type="ARBA" id="ARBA00022692"/>
    </source>
</evidence>
<evidence type="ECO:0000259" key="15">
    <source>
        <dbReference type="Pfam" id="PF00593"/>
    </source>
</evidence>